<proteinExistence type="predicted"/>
<dbReference type="GO" id="GO:0005829">
    <property type="term" value="C:cytosol"/>
    <property type="evidence" value="ECO:0007669"/>
    <property type="project" value="TreeGrafter"/>
</dbReference>
<protein>
    <submittedName>
        <fullName evidence="2">GMP synthase (Glutamine-hydrolysing)</fullName>
    </submittedName>
</protein>
<gene>
    <name evidence="2" type="ORF">EV662_104120</name>
</gene>
<dbReference type="InterPro" id="IPR017926">
    <property type="entry name" value="GATASE"/>
</dbReference>
<evidence type="ECO:0000313" key="2">
    <source>
        <dbReference type="EMBL" id="TCP41776.1"/>
    </source>
</evidence>
<dbReference type="SUPFAM" id="SSF52317">
    <property type="entry name" value="Class I glutamine amidotransferase-like"/>
    <property type="match status" value="1"/>
</dbReference>
<evidence type="ECO:0000259" key="1">
    <source>
        <dbReference type="Pfam" id="PF00117"/>
    </source>
</evidence>
<dbReference type="PANTHER" id="PTHR42695:SF5">
    <property type="entry name" value="GLUTAMINE AMIDOTRANSFERASE YLR126C-RELATED"/>
    <property type="match status" value="1"/>
</dbReference>
<dbReference type="PROSITE" id="PS51273">
    <property type="entry name" value="GATASE_TYPE_1"/>
    <property type="match status" value="1"/>
</dbReference>
<dbReference type="InterPro" id="IPR044992">
    <property type="entry name" value="ChyE-like"/>
</dbReference>
<dbReference type="CDD" id="cd01741">
    <property type="entry name" value="GATase1_1"/>
    <property type="match status" value="1"/>
</dbReference>
<dbReference type="Gene3D" id="3.40.50.880">
    <property type="match status" value="1"/>
</dbReference>
<name>A0A4V2SR56_9RHOB</name>
<dbReference type="Proteomes" id="UP000294835">
    <property type="component" value="Unassembled WGS sequence"/>
</dbReference>
<dbReference type="PANTHER" id="PTHR42695">
    <property type="entry name" value="GLUTAMINE AMIDOTRANSFERASE YLR126C-RELATED"/>
    <property type="match status" value="1"/>
</dbReference>
<organism evidence="2 3">
    <name type="scientific">Rhodovulum marinum</name>
    <dbReference type="NCBI Taxonomy" id="320662"/>
    <lineage>
        <taxon>Bacteria</taxon>
        <taxon>Pseudomonadati</taxon>
        <taxon>Pseudomonadota</taxon>
        <taxon>Alphaproteobacteria</taxon>
        <taxon>Rhodobacterales</taxon>
        <taxon>Paracoccaceae</taxon>
        <taxon>Rhodovulum</taxon>
    </lineage>
</organism>
<reference evidence="2 3" key="1">
    <citation type="submission" date="2019-03" db="EMBL/GenBank/DDBJ databases">
        <title>Genomic Encyclopedia of Type Strains, Phase IV (KMG-IV): sequencing the most valuable type-strain genomes for metagenomic binning, comparative biology and taxonomic classification.</title>
        <authorList>
            <person name="Goeker M."/>
        </authorList>
    </citation>
    <scope>NUCLEOTIDE SEQUENCE [LARGE SCALE GENOMIC DNA]</scope>
    <source>
        <strain evidence="2 3">DSM 18063</strain>
    </source>
</reference>
<dbReference type="InterPro" id="IPR029062">
    <property type="entry name" value="Class_I_gatase-like"/>
</dbReference>
<dbReference type="RefSeq" id="WP_132461710.1">
    <property type="nucleotide sequence ID" value="NZ_SLXP01000004.1"/>
</dbReference>
<feature type="domain" description="Glutamine amidotransferase" evidence="1">
    <location>
        <begin position="76"/>
        <end position="175"/>
    </location>
</feature>
<keyword evidence="3" id="KW-1185">Reference proteome</keyword>
<dbReference type="EMBL" id="SLXP01000004">
    <property type="protein sequence ID" value="TCP41776.1"/>
    <property type="molecule type" value="Genomic_DNA"/>
</dbReference>
<sequence>MKIGILQTGHAPDALRAALGDYPDMFVRLLAGHGFDFTTWDVENMDFPHSPQAAEGWLITGSKHGVYEDHPFIPPLEAFIRDAVAADIPVVGICFGHQVIARALGGRVEKFRGGWSVGPTRYRIEGRTCTLNAWHQDQVVIPPEGAETVGHSDFCAHAALRYGDRAFSLQPHPEYGRAMIEGLMAHRGPGVVPEDRLADARARLDQTTDSPAMAERIARFFTERR</sequence>
<evidence type="ECO:0000313" key="3">
    <source>
        <dbReference type="Proteomes" id="UP000294835"/>
    </source>
</evidence>
<dbReference type="OrthoDB" id="7365442at2"/>
<dbReference type="Pfam" id="PF00117">
    <property type="entry name" value="GATase"/>
    <property type="match status" value="1"/>
</dbReference>
<comment type="caution">
    <text evidence="2">The sequence shown here is derived from an EMBL/GenBank/DDBJ whole genome shotgun (WGS) entry which is preliminary data.</text>
</comment>
<accession>A0A4V2SR56</accession>
<dbReference type="AlphaFoldDB" id="A0A4V2SR56"/>